<evidence type="ECO:0000313" key="3">
    <source>
        <dbReference type="EMBL" id="QCE16695.1"/>
    </source>
</evidence>
<evidence type="ECO:0008006" key="5">
    <source>
        <dbReference type="Google" id="ProtNLM"/>
    </source>
</evidence>
<feature type="transmembrane region" description="Helical" evidence="1">
    <location>
        <begin position="20"/>
        <end position="40"/>
    </location>
</feature>
<dbReference type="Proteomes" id="UP000501690">
    <property type="component" value="Linkage Group LG7"/>
</dbReference>
<dbReference type="PANTHER" id="PTHR33306">
    <property type="entry name" value="EXPRESSED PROTEIN-RELATED-RELATED"/>
    <property type="match status" value="1"/>
</dbReference>
<dbReference type="AlphaFoldDB" id="A0A4D6MNM7"/>
<evidence type="ECO:0000313" key="2">
    <source>
        <dbReference type="EMBL" id="QCE01405.1"/>
    </source>
</evidence>
<accession>A0A4D6MNM7</accession>
<name>A0A4D6MNM7_VIGUN</name>
<organism evidence="2 4">
    <name type="scientific">Vigna unguiculata</name>
    <name type="common">Cowpea</name>
    <dbReference type="NCBI Taxonomy" id="3917"/>
    <lineage>
        <taxon>Eukaryota</taxon>
        <taxon>Viridiplantae</taxon>
        <taxon>Streptophyta</taxon>
        <taxon>Embryophyta</taxon>
        <taxon>Tracheophyta</taxon>
        <taxon>Spermatophyta</taxon>
        <taxon>Magnoliopsida</taxon>
        <taxon>eudicotyledons</taxon>
        <taxon>Gunneridae</taxon>
        <taxon>Pentapetalae</taxon>
        <taxon>rosids</taxon>
        <taxon>fabids</taxon>
        <taxon>Fabales</taxon>
        <taxon>Fabaceae</taxon>
        <taxon>Papilionoideae</taxon>
        <taxon>50 kb inversion clade</taxon>
        <taxon>NPAAA clade</taxon>
        <taxon>indigoferoid/millettioid clade</taxon>
        <taxon>Phaseoleae</taxon>
        <taxon>Vigna</taxon>
    </lineage>
</organism>
<keyword evidence="1" id="KW-1133">Transmembrane helix</keyword>
<keyword evidence="1" id="KW-0472">Membrane</keyword>
<gene>
    <name evidence="3" type="ORF">DEO72_LG11g3714</name>
    <name evidence="2" type="ORF">DEO72_LG7g2702</name>
</gene>
<proteinExistence type="predicted"/>
<dbReference type="Proteomes" id="UP000501690">
    <property type="component" value="Linkage Group LG11"/>
</dbReference>
<evidence type="ECO:0000256" key="1">
    <source>
        <dbReference type="SAM" id="Phobius"/>
    </source>
</evidence>
<keyword evidence="4" id="KW-1185">Reference proteome</keyword>
<protein>
    <recommendedName>
        <fullName evidence="5">Transmembrane protein</fullName>
    </recommendedName>
</protein>
<sequence>MARYHDQYYYYLWEYLSFPLHLVFFVFILFFVLAFSWYINYESLFEDLLVQVKIFLALVPLLLLLVVHCLSSGASFPIPLPEERESLHRAGGSPWGVALLLLFVLFMMAYQSSFHQRWFPLATR</sequence>
<dbReference type="PANTHER" id="PTHR33306:SF24">
    <property type="entry name" value="TRANSMEMBRANE PROTEIN"/>
    <property type="match status" value="1"/>
</dbReference>
<dbReference type="EMBL" id="CP039351">
    <property type="protein sequence ID" value="QCE01405.1"/>
    <property type="molecule type" value="Genomic_DNA"/>
</dbReference>
<feature type="transmembrane region" description="Helical" evidence="1">
    <location>
        <begin position="52"/>
        <end position="73"/>
    </location>
</feature>
<feature type="transmembrane region" description="Helical" evidence="1">
    <location>
        <begin position="93"/>
        <end position="110"/>
    </location>
</feature>
<reference evidence="2 4" key="1">
    <citation type="submission" date="2019-04" db="EMBL/GenBank/DDBJ databases">
        <title>An improved genome assembly and genetic linkage map for asparagus bean, Vigna unguiculata ssp. sesquipedialis.</title>
        <authorList>
            <person name="Xia Q."/>
            <person name="Zhang R."/>
            <person name="Dong Y."/>
        </authorList>
    </citation>
    <scope>NUCLEOTIDE SEQUENCE [LARGE SCALE GENOMIC DNA]</scope>
    <source>
        <tissue evidence="2">Leaf</tissue>
    </source>
</reference>
<dbReference type="Gramene" id="Vigun08g168000.1.v1.2">
    <property type="protein sequence ID" value="Vigun08g168000.1.v1.2.CDS.1"/>
    <property type="gene ID" value="Vigun08g168000.v1.2"/>
</dbReference>
<dbReference type="EMBL" id="CP039355">
    <property type="protein sequence ID" value="QCE16695.1"/>
    <property type="molecule type" value="Genomic_DNA"/>
</dbReference>
<keyword evidence="1" id="KW-0812">Transmembrane</keyword>
<evidence type="ECO:0000313" key="4">
    <source>
        <dbReference type="Proteomes" id="UP000501690"/>
    </source>
</evidence>